<dbReference type="Pfam" id="PF04073">
    <property type="entry name" value="tRNA_edit"/>
    <property type="match status" value="1"/>
</dbReference>
<dbReference type="InterPro" id="IPR007214">
    <property type="entry name" value="YbaK/aa-tRNA-synth-assoc-dom"/>
</dbReference>
<dbReference type="InterPro" id="IPR036621">
    <property type="entry name" value="Anticodon-bd_dom_sf"/>
</dbReference>
<evidence type="ECO:0000256" key="12">
    <source>
        <dbReference type="ARBA" id="ARBA00053664"/>
    </source>
</evidence>
<dbReference type="InterPro" id="IPR045864">
    <property type="entry name" value="aa-tRNA-synth_II/BPL/LPL"/>
</dbReference>
<dbReference type="GO" id="GO:0004827">
    <property type="term" value="F:proline-tRNA ligase activity"/>
    <property type="evidence" value="ECO:0007669"/>
    <property type="project" value="UniProtKB-UniRule"/>
</dbReference>
<evidence type="ECO:0000256" key="4">
    <source>
        <dbReference type="ARBA" id="ARBA00019110"/>
    </source>
</evidence>
<reference evidence="16" key="1">
    <citation type="journal article" date="2020" name="mSystems">
        <title>Genome- and Community-Level Interaction Insights into Carbon Utilization and Element Cycling Functions of Hydrothermarchaeota in Hydrothermal Sediment.</title>
        <authorList>
            <person name="Zhou Z."/>
            <person name="Liu Y."/>
            <person name="Xu W."/>
            <person name="Pan J."/>
            <person name="Luo Z.H."/>
            <person name="Li M."/>
        </authorList>
    </citation>
    <scope>NUCLEOTIDE SEQUENCE [LARGE SCALE GENOMIC DNA]</scope>
    <source>
        <strain evidence="16">HyVt-94</strain>
    </source>
</reference>
<dbReference type="GO" id="GO:0005829">
    <property type="term" value="C:cytosol"/>
    <property type="evidence" value="ECO:0007669"/>
    <property type="project" value="TreeGrafter"/>
</dbReference>
<dbReference type="SUPFAM" id="SSF52954">
    <property type="entry name" value="Class II aaRS ABD-related"/>
    <property type="match status" value="1"/>
</dbReference>
<keyword evidence="8" id="KW-0067">ATP-binding</keyword>
<evidence type="ECO:0000256" key="6">
    <source>
        <dbReference type="ARBA" id="ARBA00022598"/>
    </source>
</evidence>
<dbReference type="Gene3D" id="3.40.50.800">
    <property type="entry name" value="Anticodon-binding domain"/>
    <property type="match status" value="1"/>
</dbReference>
<evidence type="ECO:0000256" key="11">
    <source>
        <dbReference type="ARBA" id="ARBA00047671"/>
    </source>
</evidence>
<comment type="subunit">
    <text evidence="2">Homodimer.</text>
</comment>
<evidence type="ECO:0000256" key="10">
    <source>
        <dbReference type="ARBA" id="ARBA00023146"/>
    </source>
</evidence>
<keyword evidence="9" id="KW-0648">Protein biosynthesis</keyword>
<dbReference type="InterPro" id="IPR004154">
    <property type="entry name" value="Anticodon-bd"/>
</dbReference>
<evidence type="ECO:0000256" key="13">
    <source>
        <dbReference type="ARBA" id="ARBA00060755"/>
    </source>
</evidence>
<evidence type="ECO:0000256" key="2">
    <source>
        <dbReference type="ARBA" id="ARBA00011738"/>
    </source>
</evidence>
<dbReference type="AlphaFoldDB" id="A0A7C5I4G8"/>
<keyword evidence="6 16" id="KW-0436">Ligase</keyword>
<evidence type="ECO:0000256" key="1">
    <source>
        <dbReference type="ARBA" id="ARBA00004496"/>
    </source>
</evidence>
<dbReference type="GO" id="GO:0005524">
    <property type="term" value="F:ATP binding"/>
    <property type="evidence" value="ECO:0007669"/>
    <property type="project" value="UniProtKB-KW"/>
</dbReference>
<evidence type="ECO:0000256" key="14">
    <source>
        <dbReference type="NCBIfam" id="TIGR00409"/>
    </source>
</evidence>
<evidence type="ECO:0000256" key="7">
    <source>
        <dbReference type="ARBA" id="ARBA00022741"/>
    </source>
</evidence>
<evidence type="ECO:0000313" key="16">
    <source>
        <dbReference type="EMBL" id="HHF58066.1"/>
    </source>
</evidence>
<dbReference type="InterPro" id="IPR002316">
    <property type="entry name" value="Pro-tRNA-ligase_IIa"/>
</dbReference>
<accession>A0A7C5I4G8</accession>
<dbReference type="EC" id="6.1.1.15" evidence="3 14"/>
<dbReference type="PROSITE" id="PS50862">
    <property type="entry name" value="AA_TRNA_LIGASE_II"/>
    <property type="match status" value="1"/>
</dbReference>
<feature type="domain" description="Aminoacyl-transfer RNA synthetases class-II family profile" evidence="15">
    <location>
        <begin position="1"/>
        <end position="365"/>
    </location>
</feature>
<comment type="subcellular location">
    <subcellularLocation>
        <location evidence="1">Cytoplasm</location>
    </subcellularLocation>
</comment>
<comment type="similarity">
    <text evidence="13">Belongs to the class-II aminoacyl-tRNA synthetase family. ProS type 1 subfamily.</text>
</comment>
<dbReference type="InterPro" id="IPR036754">
    <property type="entry name" value="YbaK/aa-tRNA-synt-asso_dom_sf"/>
</dbReference>
<dbReference type="InterPro" id="IPR044140">
    <property type="entry name" value="ProRS_anticodon_short"/>
</dbReference>
<name>A0A7C5I4G8_UNCW3</name>
<dbReference type="InterPro" id="IPR006195">
    <property type="entry name" value="aa-tRNA-synth_II"/>
</dbReference>
<keyword evidence="7" id="KW-0547">Nucleotide-binding</keyword>
<dbReference type="SUPFAM" id="SSF55681">
    <property type="entry name" value="Class II aaRS and biotin synthetases"/>
    <property type="match status" value="1"/>
</dbReference>
<dbReference type="EMBL" id="DRTV01000104">
    <property type="protein sequence ID" value="HHF58066.1"/>
    <property type="molecule type" value="Genomic_DNA"/>
</dbReference>
<dbReference type="Gene3D" id="3.30.930.10">
    <property type="entry name" value="Bira Bifunctional Protein, Domain 2"/>
    <property type="match status" value="2"/>
</dbReference>
<dbReference type="NCBIfam" id="TIGR00409">
    <property type="entry name" value="proS_fam_II"/>
    <property type="match status" value="1"/>
</dbReference>
<dbReference type="GO" id="GO:0002161">
    <property type="term" value="F:aminoacyl-tRNA deacylase activity"/>
    <property type="evidence" value="ECO:0007669"/>
    <property type="project" value="InterPro"/>
</dbReference>
<dbReference type="GO" id="GO:0006433">
    <property type="term" value="P:prolyl-tRNA aminoacylation"/>
    <property type="evidence" value="ECO:0007669"/>
    <property type="project" value="UniProtKB-UniRule"/>
</dbReference>
<gene>
    <name evidence="16" type="ORF">ENL41_01415</name>
</gene>
<organism evidence="16">
    <name type="scientific">candidate division WOR-3 bacterium</name>
    <dbReference type="NCBI Taxonomy" id="2052148"/>
    <lineage>
        <taxon>Bacteria</taxon>
        <taxon>Bacteria division WOR-3</taxon>
    </lineage>
</organism>
<dbReference type="Gene3D" id="3.90.960.10">
    <property type="entry name" value="YbaK/aminoacyl-tRNA synthetase-associated domain"/>
    <property type="match status" value="1"/>
</dbReference>
<dbReference type="FunFam" id="3.30.930.10:FF:000065">
    <property type="entry name" value="Proline--tRNA ligase"/>
    <property type="match status" value="1"/>
</dbReference>
<comment type="catalytic activity">
    <reaction evidence="11">
        <text>tRNA(Pro) + L-proline + ATP = L-prolyl-tRNA(Pro) + AMP + diphosphate</text>
        <dbReference type="Rhea" id="RHEA:14305"/>
        <dbReference type="Rhea" id="RHEA-COMP:9700"/>
        <dbReference type="Rhea" id="RHEA-COMP:9702"/>
        <dbReference type="ChEBI" id="CHEBI:30616"/>
        <dbReference type="ChEBI" id="CHEBI:33019"/>
        <dbReference type="ChEBI" id="CHEBI:60039"/>
        <dbReference type="ChEBI" id="CHEBI:78442"/>
        <dbReference type="ChEBI" id="CHEBI:78532"/>
        <dbReference type="ChEBI" id="CHEBI:456215"/>
        <dbReference type="EC" id="6.1.1.15"/>
    </reaction>
</comment>
<keyword evidence="10" id="KW-0030">Aminoacyl-tRNA synthetase</keyword>
<dbReference type="Pfam" id="PF03129">
    <property type="entry name" value="HGTP_anticodon"/>
    <property type="match status" value="1"/>
</dbReference>
<comment type="function">
    <text evidence="12">Catalyzes the attachment of proline to tRNA(Pro) in a two-step reaction: proline is first activated by ATP to form Pro-AMP and then transferred to the acceptor end of tRNA(Pro). As ProRS can inadvertently accommodate and process non-cognate amino acids such as alanine and cysteine, to avoid such errors it has two additional distinct editing activities against alanine. One activity is designated as 'pretransfer' editing and involves the tRNA(Pro)-independent hydrolysis of activated Ala-AMP. The other activity is designated 'posttransfer' editing and involves deacylation of mischarged Ala-tRNA(Pro). The misacylated Cys-tRNA(Pro) is not edited by ProRS.</text>
</comment>
<comment type="caution">
    <text evidence="16">The sequence shown here is derived from an EMBL/GenBank/DDBJ whole genome shotgun (WGS) entry which is preliminary data.</text>
</comment>
<dbReference type="PANTHER" id="PTHR42753">
    <property type="entry name" value="MITOCHONDRIAL RIBOSOME PROTEIN L39/PROLYL-TRNA LIGASE FAMILY MEMBER"/>
    <property type="match status" value="1"/>
</dbReference>
<dbReference type="NCBIfam" id="NF006625">
    <property type="entry name" value="PRK09194.1"/>
    <property type="match status" value="1"/>
</dbReference>
<evidence type="ECO:0000259" key="15">
    <source>
        <dbReference type="PROSITE" id="PS50862"/>
    </source>
</evidence>
<evidence type="ECO:0000256" key="8">
    <source>
        <dbReference type="ARBA" id="ARBA00022840"/>
    </source>
</evidence>
<proteinExistence type="inferred from homology"/>
<evidence type="ECO:0000256" key="9">
    <source>
        <dbReference type="ARBA" id="ARBA00022917"/>
    </source>
</evidence>
<keyword evidence="5" id="KW-0963">Cytoplasm</keyword>
<dbReference type="PANTHER" id="PTHR42753:SF2">
    <property type="entry name" value="PROLINE--TRNA LIGASE"/>
    <property type="match status" value="1"/>
</dbReference>
<dbReference type="InterPro" id="IPR002314">
    <property type="entry name" value="aa-tRNA-synt_IIb"/>
</dbReference>
<dbReference type="CDD" id="cd00861">
    <property type="entry name" value="ProRS_anticodon_short"/>
    <property type="match status" value="1"/>
</dbReference>
<evidence type="ECO:0000256" key="3">
    <source>
        <dbReference type="ARBA" id="ARBA00012831"/>
    </source>
</evidence>
<protein>
    <recommendedName>
        <fullName evidence="4 14">Proline--tRNA ligase</fullName>
        <ecNumber evidence="3 14">6.1.1.15</ecNumber>
    </recommendedName>
</protein>
<feature type="non-terminal residue" evidence="16">
    <location>
        <position position="1"/>
    </location>
</feature>
<dbReference type="PRINTS" id="PR01046">
    <property type="entry name" value="TRNASYNTHPRO"/>
</dbReference>
<dbReference type="Proteomes" id="UP000886014">
    <property type="component" value="Unassembled WGS sequence"/>
</dbReference>
<evidence type="ECO:0000256" key="5">
    <source>
        <dbReference type="ARBA" id="ARBA00022490"/>
    </source>
</evidence>
<sequence length="476" mass="54161">DRKNRDIALAPTHEEIMTLLAKEHIRSYRDLPQIWYQIQTKFRDEPRPRAGILRVREFLMKDSYSFDADWEGLAQNYERHREAYTRIFMRSGLEFIGVEASTGLMGGSKSEEFMVIADAGEDSLIICEKCGYSANLEVAEGMPRIEKIEGKFEKKEKVHTPGVRSVEEVSDFLGISPSLIVKSLMYHIEDEPVLVLIRGDYEINEAKLAKVLGPKAHLASHEYIEERFGVEPGFLGPIGIDVKRIIADETIRTIKNFVVGANKSDYHIVGVNMEDLNIEAFYDLRAVKEGDYCPKCGHPLVEKKAIEIGHIFQLGTKYSESLEAYYTDKNGKLRPIVMGSYGIGIGRIMAAAVELYHDEKGIIWPVAISPYEVSIVEINPQKTGDKTEEIYNELKNNGIDVIWDDRNETAGFKFKDSELVGYPFKVVVGERKLKDNRVEVQIRKSGESFDVDRGDLVAKLKELIEEEKNSWKKKNI</sequence>
<dbReference type="SUPFAM" id="SSF55826">
    <property type="entry name" value="YbaK/ProRS associated domain"/>
    <property type="match status" value="1"/>
</dbReference>
<dbReference type="InterPro" id="IPR050062">
    <property type="entry name" value="Pro-tRNA_synthetase"/>
</dbReference>
<dbReference type="InterPro" id="IPR004500">
    <property type="entry name" value="Pro-tRNA-synth_IIa_bac-type"/>
</dbReference>
<dbReference type="Pfam" id="PF00587">
    <property type="entry name" value="tRNA-synt_2b"/>
    <property type="match status" value="1"/>
</dbReference>
<dbReference type="CDD" id="cd04334">
    <property type="entry name" value="ProRS-INS"/>
    <property type="match status" value="1"/>
</dbReference>